<accession>A0ABW5RRR0</accession>
<dbReference type="Gene3D" id="1.20.120.440">
    <property type="entry name" value="YppE-like"/>
    <property type="match status" value="1"/>
</dbReference>
<organism evidence="1 2">
    <name type="scientific">Bacillus seohaeanensis</name>
    <dbReference type="NCBI Taxonomy" id="284580"/>
    <lineage>
        <taxon>Bacteria</taxon>
        <taxon>Bacillati</taxon>
        <taxon>Bacillota</taxon>
        <taxon>Bacilli</taxon>
        <taxon>Bacillales</taxon>
        <taxon>Bacillaceae</taxon>
        <taxon>Bacillus</taxon>
    </lineage>
</organism>
<dbReference type="Proteomes" id="UP001597506">
    <property type="component" value="Unassembled WGS sequence"/>
</dbReference>
<dbReference type="Pfam" id="PF08807">
    <property type="entry name" value="DUF1798"/>
    <property type="match status" value="1"/>
</dbReference>
<gene>
    <name evidence="1" type="ORF">ACFSUL_10290</name>
</gene>
<dbReference type="InterPro" id="IPR023351">
    <property type="entry name" value="YppE-like_sf"/>
</dbReference>
<comment type="caution">
    <text evidence="1">The sequence shown here is derived from an EMBL/GenBank/DDBJ whole genome shotgun (WGS) entry which is preliminary data.</text>
</comment>
<proteinExistence type="predicted"/>
<sequence>MQELRELTLQLISLTEKMMDEYKRRRSTGEKGDFYSEVKPFADEVKAINDKWKQQSLIWINKYHPKNLHAPQIENTSDNIEMLSVHCFFPESSYNRFISHYQSVIYVLGTERDLLTL</sequence>
<evidence type="ECO:0000313" key="1">
    <source>
        <dbReference type="EMBL" id="MFD2681134.1"/>
    </source>
</evidence>
<dbReference type="EMBL" id="JBHUMF010000025">
    <property type="protein sequence ID" value="MFD2681134.1"/>
    <property type="molecule type" value="Genomic_DNA"/>
</dbReference>
<reference evidence="2" key="1">
    <citation type="journal article" date="2019" name="Int. J. Syst. Evol. Microbiol.">
        <title>The Global Catalogue of Microorganisms (GCM) 10K type strain sequencing project: providing services to taxonomists for standard genome sequencing and annotation.</title>
        <authorList>
            <consortium name="The Broad Institute Genomics Platform"/>
            <consortium name="The Broad Institute Genome Sequencing Center for Infectious Disease"/>
            <person name="Wu L."/>
            <person name="Ma J."/>
        </authorList>
    </citation>
    <scope>NUCLEOTIDE SEQUENCE [LARGE SCALE GENOMIC DNA]</scope>
    <source>
        <strain evidence="2">KCTC 3913</strain>
    </source>
</reference>
<evidence type="ECO:0000313" key="2">
    <source>
        <dbReference type="Proteomes" id="UP001597506"/>
    </source>
</evidence>
<dbReference type="SUPFAM" id="SSF140415">
    <property type="entry name" value="YppE-like"/>
    <property type="match status" value="1"/>
</dbReference>
<dbReference type="RefSeq" id="WP_377935075.1">
    <property type="nucleotide sequence ID" value="NZ_JBHUMF010000025.1"/>
</dbReference>
<name>A0ABW5RRR0_9BACI</name>
<keyword evidence="2" id="KW-1185">Reference proteome</keyword>
<protein>
    <submittedName>
        <fullName evidence="1">YppE family protein</fullName>
    </submittedName>
</protein>
<dbReference type="InterPro" id="IPR014913">
    <property type="entry name" value="YppE-like"/>
</dbReference>